<dbReference type="AlphaFoldDB" id="A0A0S4J996"/>
<protein>
    <submittedName>
        <fullName evidence="2">GPI-anchored surface protein, putative</fullName>
    </submittedName>
</protein>
<organism evidence="2 3">
    <name type="scientific">Bodo saltans</name>
    <name type="common">Flagellated protozoan</name>
    <dbReference type="NCBI Taxonomy" id="75058"/>
    <lineage>
        <taxon>Eukaryota</taxon>
        <taxon>Discoba</taxon>
        <taxon>Euglenozoa</taxon>
        <taxon>Kinetoplastea</taxon>
        <taxon>Metakinetoplastina</taxon>
        <taxon>Eubodonida</taxon>
        <taxon>Bodonidae</taxon>
        <taxon>Bodo</taxon>
    </lineage>
</organism>
<keyword evidence="1" id="KW-0472">Membrane</keyword>
<feature type="non-terminal residue" evidence="2">
    <location>
        <position position="1"/>
    </location>
</feature>
<sequence>SKKKKADKTRGTIRSIEVKLDEILALVETLSSVNTDGNEAVATPVANADRDEVTIALSCIDQRFQQLQCLIRTLPKSDNETVLSSQHIAQQTEDVVVEDQITTVSQSTPAKLLSSATQTTTINPTNWVSAIEEHCNPDKSLVVHTEIFRATKLPPNALCALHFTRYGNLFISESIADTNSTRYKFISRLAQPALALKSLRIMRVAMVLPNGAIASKFAKRFKEMYHLGPATFVKNLDSDASAAAVAEVTFAEGTLRKQFLASHLSLVWCGTQRGVAPEKCVKLAINPIMIIIVATLATARTITFSLVTLRALGRPDPITGETAIIIFAVVVSRVNIITPEADYNKIEDEARPHRHGFSKYHSELDDEEIPIPLAEGCDAHFVPLKDWGYTHPRTGAEIHNVEYQAVDASFAEAHELVVRDFSAQCLPLDIAYLKPEV</sequence>
<gene>
    <name evidence="2" type="ORF">BSAL_84670</name>
</gene>
<reference evidence="3" key="1">
    <citation type="submission" date="2015-09" db="EMBL/GenBank/DDBJ databases">
        <authorList>
            <consortium name="Pathogen Informatics"/>
        </authorList>
    </citation>
    <scope>NUCLEOTIDE SEQUENCE [LARGE SCALE GENOMIC DNA]</scope>
    <source>
        <strain evidence="3">Lake Konstanz</strain>
    </source>
</reference>
<evidence type="ECO:0000313" key="3">
    <source>
        <dbReference type="Proteomes" id="UP000051952"/>
    </source>
</evidence>
<keyword evidence="1" id="KW-1133">Transmembrane helix</keyword>
<feature type="transmembrane region" description="Helical" evidence="1">
    <location>
        <begin position="318"/>
        <end position="336"/>
    </location>
</feature>
<dbReference type="VEuPathDB" id="TriTrypDB:BSAL_84680"/>
<dbReference type="EMBL" id="CYKH01000979">
    <property type="protein sequence ID" value="CUG75179.1"/>
    <property type="molecule type" value="Genomic_DNA"/>
</dbReference>
<dbReference type="Proteomes" id="UP000051952">
    <property type="component" value="Unassembled WGS sequence"/>
</dbReference>
<evidence type="ECO:0000313" key="2">
    <source>
        <dbReference type="EMBL" id="CUG75179.1"/>
    </source>
</evidence>
<keyword evidence="3" id="KW-1185">Reference proteome</keyword>
<name>A0A0S4J996_BODSA</name>
<accession>A0A0S4J996</accession>
<evidence type="ECO:0000256" key="1">
    <source>
        <dbReference type="SAM" id="Phobius"/>
    </source>
</evidence>
<keyword evidence="1" id="KW-0812">Transmembrane</keyword>
<feature type="transmembrane region" description="Helical" evidence="1">
    <location>
        <begin position="288"/>
        <end position="312"/>
    </location>
</feature>
<proteinExistence type="predicted"/>